<dbReference type="RefSeq" id="WP_203849837.1">
    <property type="nucleotide sequence ID" value="NZ_BAAAVW010000022.1"/>
</dbReference>
<gene>
    <name evidence="2" type="ORF">Dsi01nite_061620</name>
</gene>
<evidence type="ECO:0000313" key="2">
    <source>
        <dbReference type="EMBL" id="GIG48121.1"/>
    </source>
</evidence>
<organism evidence="2 3">
    <name type="scientific">Dactylosporangium siamense</name>
    <dbReference type="NCBI Taxonomy" id="685454"/>
    <lineage>
        <taxon>Bacteria</taxon>
        <taxon>Bacillati</taxon>
        <taxon>Actinomycetota</taxon>
        <taxon>Actinomycetes</taxon>
        <taxon>Micromonosporales</taxon>
        <taxon>Micromonosporaceae</taxon>
        <taxon>Dactylosporangium</taxon>
    </lineage>
</organism>
<keyword evidence="3" id="KW-1185">Reference proteome</keyword>
<reference evidence="2" key="1">
    <citation type="submission" date="2021-01" db="EMBL/GenBank/DDBJ databases">
        <title>Whole genome shotgun sequence of Dactylosporangium siamense NBRC 106093.</title>
        <authorList>
            <person name="Komaki H."/>
            <person name="Tamura T."/>
        </authorList>
    </citation>
    <scope>NUCLEOTIDE SEQUENCE</scope>
    <source>
        <strain evidence="2">NBRC 106093</strain>
    </source>
</reference>
<dbReference type="Proteomes" id="UP000660611">
    <property type="component" value="Unassembled WGS sequence"/>
</dbReference>
<dbReference type="SMART" id="SM00943">
    <property type="entry name" value="Prim-Pol"/>
    <property type="match status" value="1"/>
</dbReference>
<dbReference type="EMBL" id="BONQ01000096">
    <property type="protein sequence ID" value="GIG48121.1"/>
    <property type="molecule type" value="Genomic_DNA"/>
</dbReference>
<dbReference type="AlphaFoldDB" id="A0A919PP24"/>
<protein>
    <recommendedName>
        <fullName evidence="1">DNA primase/polymerase bifunctional N-terminal domain-containing protein</fullName>
    </recommendedName>
</protein>
<dbReference type="Pfam" id="PF09250">
    <property type="entry name" value="Prim-Pol"/>
    <property type="match status" value="1"/>
</dbReference>
<dbReference type="CDD" id="cd04859">
    <property type="entry name" value="Prim_Pol"/>
    <property type="match status" value="1"/>
</dbReference>
<evidence type="ECO:0000259" key="1">
    <source>
        <dbReference type="SMART" id="SM00943"/>
    </source>
</evidence>
<comment type="caution">
    <text evidence="2">The sequence shown here is derived from an EMBL/GenBank/DDBJ whole genome shotgun (WGS) entry which is preliminary data.</text>
</comment>
<dbReference type="SUPFAM" id="SSF56747">
    <property type="entry name" value="Prim-pol domain"/>
    <property type="match status" value="1"/>
</dbReference>
<sequence>MALRAHFPALLRNALATAEHGWPVFLLGRTKRPIANCPPCRDATRDHDPQTCACLTCHGFYAATFDPNRIRAMCTVHPDGLLAVRTGTIADLAVLDIDPRNGGRIDPQLMPRTRCVATGGGGWHLYYRHPGGTLAATLADRPGVDIKADGGYVVAPPSVHPLTHLPYRWVDERPMSEMAPALLAASRPRPATTATAPRTPVTTHCGGAISNPDALLAAILNRVAQAPKGRHRVTLYGAARGVARMVTAGAISHNDAITALTDAGREADQTDREIREAIKGGFRAEGVGL</sequence>
<proteinExistence type="predicted"/>
<name>A0A919PP24_9ACTN</name>
<evidence type="ECO:0000313" key="3">
    <source>
        <dbReference type="Proteomes" id="UP000660611"/>
    </source>
</evidence>
<accession>A0A919PP24</accession>
<feature type="domain" description="DNA primase/polymerase bifunctional N-terminal" evidence="1">
    <location>
        <begin position="14"/>
        <end position="183"/>
    </location>
</feature>
<dbReference type="InterPro" id="IPR015330">
    <property type="entry name" value="DNA_primase/pol_bifunc_N"/>
</dbReference>